<dbReference type="SUPFAM" id="SSF52087">
    <property type="entry name" value="CRAL/TRIO domain"/>
    <property type="match status" value="1"/>
</dbReference>
<organism evidence="3 4">
    <name type="scientific">Aureococcus anophagefferens</name>
    <name type="common">Harmful bloom alga</name>
    <dbReference type="NCBI Taxonomy" id="44056"/>
    <lineage>
        <taxon>Eukaryota</taxon>
        <taxon>Sar</taxon>
        <taxon>Stramenopiles</taxon>
        <taxon>Ochrophyta</taxon>
        <taxon>Pelagophyceae</taxon>
        <taxon>Pelagomonadales</taxon>
        <taxon>Pelagomonadaceae</taxon>
        <taxon>Aureococcus</taxon>
    </lineage>
</organism>
<accession>A0ABR1G4F9</accession>
<feature type="compositionally biased region" description="Low complexity" evidence="1">
    <location>
        <begin position="527"/>
        <end position="542"/>
    </location>
</feature>
<evidence type="ECO:0000256" key="1">
    <source>
        <dbReference type="SAM" id="MobiDB-lite"/>
    </source>
</evidence>
<dbReference type="Pfam" id="PF00650">
    <property type="entry name" value="CRAL_TRIO"/>
    <property type="match status" value="1"/>
</dbReference>
<reference evidence="3 4" key="1">
    <citation type="submission" date="2024-03" db="EMBL/GenBank/DDBJ databases">
        <title>Aureococcus anophagefferens CCMP1851 and Kratosvirus quantuckense: Draft genome of a second virus-susceptible host strain in the model system.</title>
        <authorList>
            <person name="Chase E."/>
            <person name="Truchon A.R."/>
            <person name="Schepens W."/>
            <person name="Wilhelm S.W."/>
        </authorList>
    </citation>
    <scope>NUCLEOTIDE SEQUENCE [LARGE SCALE GENOMIC DNA]</scope>
    <source>
        <strain evidence="3 4">CCMP1851</strain>
    </source>
</reference>
<gene>
    <name evidence="3" type="ORF">SO694_00121095</name>
</gene>
<dbReference type="EMBL" id="JBBJCI010000126">
    <property type="protein sequence ID" value="KAK7247828.1"/>
    <property type="molecule type" value="Genomic_DNA"/>
</dbReference>
<feature type="region of interest" description="Disordered" evidence="1">
    <location>
        <begin position="401"/>
        <end position="463"/>
    </location>
</feature>
<protein>
    <submittedName>
        <fullName evidence="3">Phosphatidylinositol transfer protein</fullName>
    </submittedName>
</protein>
<evidence type="ECO:0000259" key="2">
    <source>
        <dbReference type="PROSITE" id="PS50191"/>
    </source>
</evidence>
<dbReference type="PROSITE" id="PS50191">
    <property type="entry name" value="CRAL_TRIO"/>
    <property type="match status" value="1"/>
</dbReference>
<evidence type="ECO:0000313" key="4">
    <source>
        <dbReference type="Proteomes" id="UP001363151"/>
    </source>
</evidence>
<proteinExistence type="predicted"/>
<dbReference type="PANTHER" id="PTHR45657">
    <property type="entry name" value="CRAL-TRIO DOMAIN-CONTAINING PROTEIN YKL091C-RELATED"/>
    <property type="match status" value="1"/>
</dbReference>
<dbReference type="Proteomes" id="UP001363151">
    <property type="component" value="Unassembled WGS sequence"/>
</dbReference>
<dbReference type="Gene3D" id="3.40.525.10">
    <property type="entry name" value="CRAL-TRIO lipid binding domain"/>
    <property type="match status" value="1"/>
</dbReference>
<keyword evidence="4" id="KW-1185">Reference proteome</keyword>
<comment type="caution">
    <text evidence="3">The sequence shown here is derived from an EMBL/GenBank/DDBJ whole genome shotgun (WGS) entry which is preliminary data.</text>
</comment>
<dbReference type="InterPro" id="IPR051026">
    <property type="entry name" value="PI/PC_transfer"/>
</dbReference>
<feature type="compositionally biased region" description="Basic residues" evidence="1">
    <location>
        <begin position="517"/>
        <end position="526"/>
    </location>
</feature>
<feature type="region of interest" description="Disordered" evidence="1">
    <location>
        <begin position="517"/>
        <end position="542"/>
    </location>
</feature>
<dbReference type="InterPro" id="IPR001251">
    <property type="entry name" value="CRAL-TRIO_dom"/>
</dbReference>
<evidence type="ECO:0000313" key="3">
    <source>
        <dbReference type="EMBL" id="KAK7247828.1"/>
    </source>
</evidence>
<sequence>MADVGAVTEPPPAKQPTQRVCSGGGMGEVTKVQAEPVTKELLDEDGVPIMQYALAVPQGFGGDDGVTAWLGPERAPPLPLPELIPGDEADDPAFAAWLRAAPLAPRWVKSERDFLDLVRSECREELARAPPYPEAYGERRLLRYLAYRRENGLDEILAFLRKGDVPQSGWPLGDFFKDRLAVCPCSTSLFDVKGNALCVEQYGFWPAHRLRDVTAEGYIAWQTYALEFKSMQLERIALGRERVLLRAAHAQWEANRAGAAGGSLREGWGEIARLCTIFDMKGLTFGHALLPGGYRMVKQLIPLVQRYYPWLQDTTHFVNASMAVSTFFAYLRPLLPKHTQRKIYIHGLGATGALTEEIRPDFLPEALGGRAVCLDLAPPPTCEEYDARVAAGDAGLATATAAEASHDDARPVASAAVLPDPPRIRRPRRGGARAEAPPAAEAPEKPPPPAEEEETARREPGTMVPGIEIPLQRASLRAPQYPPNFVILATDKGKLVTLELATEHQAGALVHAIKPRARARDRRARRGPPGLAPAPRRVSLEI</sequence>
<feature type="region of interest" description="Disordered" evidence="1">
    <location>
        <begin position="1"/>
        <end position="25"/>
    </location>
</feature>
<name>A0ABR1G4F9_AURAN</name>
<dbReference type="InterPro" id="IPR036865">
    <property type="entry name" value="CRAL-TRIO_dom_sf"/>
</dbReference>
<dbReference type="CDD" id="cd00170">
    <property type="entry name" value="SEC14"/>
    <property type="match status" value="1"/>
</dbReference>
<feature type="domain" description="CRAL-TRIO" evidence="2">
    <location>
        <begin position="191"/>
        <end position="375"/>
    </location>
</feature>
<dbReference type="PANTHER" id="PTHR45657:SF1">
    <property type="entry name" value="CRAL-TRIO DOMAIN-CONTAINING PROTEIN YKL091C-RELATED"/>
    <property type="match status" value="1"/>
</dbReference>